<evidence type="ECO:0000313" key="1">
    <source>
        <dbReference type="EMBL" id="AZU98706.1"/>
    </source>
</evidence>
<dbReference type="RefSeq" id="YP_009882147.1">
    <property type="nucleotide sequence ID" value="NC_049445.1"/>
</dbReference>
<dbReference type="EMBL" id="MK278860">
    <property type="protein sequence ID" value="AZU98706.1"/>
    <property type="molecule type" value="Genomic_DNA"/>
</dbReference>
<sequence>MIAGYTIFYKDKDGFELPLTELGVFKIYPNERIAKTAMQELADSITNILHPIKTFKAKRTAFLGIKVVEEVEAPKLPEYARDELTRQLKTMFVKQVKVA</sequence>
<keyword evidence="2" id="KW-1185">Reference proteome</keyword>
<dbReference type="InterPro" id="IPR058010">
    <property type="entry name" value="Y01A"/>
</dbReference>
<organism evidence="1 2">
    <name type="scientific">Acinetobacter phage AbTZA1</name>
    <dbReference type="NCBI Taxonomy" id="2500827"/>
    <lineage>
        <taxon>Viruses</taxon>
        <taxon>Duplodnaviria</taxon>
        <taxon>Heunggongvirae</taxon>
        <taxon>Uroviricota</taxon>
        <taxon>Caudoviricetes</taxon>
        <taxon>Pantevenvirales</taxon>
        <taxon>Straboviridae</taxon>
        <taxon>Twarogvirinae</taxon>
        <taxon>Hadassahvirus</taxon>
        <taxon>Hadassahvirus azbtza1</taxon>
    </lineage>
</organism>
<dbReference type="Pfam" id="PF25693">
    <property type="entry name" value="Phage_Y01A"/>
    <property type="match status" value="1"/>
</dbReference>
<accession>A0A3T0IH47</accession>
<dbReference type="GeneID" id="55811443"/>
<evidence type="ECO:0000313" key="2">
    <source>
        <dbReference type="Proteomes" id="UP000287416"/>
    </source>
</evidence>
<dbReference type="KEGG" id="vg:55811443"/>
<name>A0A3T0IH47_9CAUD</name>
<dbReference type="Proteomes" id="UP000287416">
    <property type="component" value="Segment"/>
</dbReference>
<proteinExistence type="predicted"/>
<reference evidence="1 2" key="1">
    <citation type="submission" date="2018-12" db="EMBL/GenBank/DDBJ databases">
        <title>Successful treatment of antibiotic resistant microbial bone infection with bacteriophages.</title>
        <authorList>
            <person name="Nir-Paz R."/>
            <person name="Gelman D."/>
            <person name="Khouri A."/>
            <person name="Sisson B.M."/>
            <person name="Fackler J."/>
            <person name="Oren S.A."/>
            <person name="Khalifa L."/>
            <person name="Rimon A."/>
            <person name="Glazer S.C."/>
            <person name="Moses A.E."/>
            <person name="Yoram W."/>
            <person name="Schooley R.T."/>
            <person name="Hazan R."/>
        </authorList>
    </citation>
    <scope>NUCLEOTIDE SEQUENCE [LARGE SCALE GENOMIC DNA]</scope>
</reference>
<protein>
    <submittedName>
        <fullName evidence="1">Uncharacterized protein</fullName>
    </submittedName>
</protein>